<keyword evidence="1" id="KW-0407">Ion channel</keyword>
<organism evidence="1 2">
    <name type="scientific">Durusdinium trenchii</name>
    <dbReference type="NCBI Taxonomy" id="1381693"/>
    <lineage>
        <taxon>Eukaryota</taxon>
        <taxon>Sar</taxon>
        <taxon>Alveolata</taxon>
        <taxon>Dinophyceae</taxon>
        <taxon>Suessiales</taxon>
        <taxon>Symbiodiniaceae</taxon>
        <taxon>Durusdinium</taxon>
    </lineage>
</organism>
<protein>
    <submittedName>
        <fullName evidence="1">Sodium channel protein type 4 subunit alpha A</fullName>
    </submittedName>
</protein>
<accession>A0ABP0HLY3</accession>
<gene>
    <name evidence="1" type="ORF">SCF082_LOCUS2433</name>
</gene>
<sequence length="507" mass="56992">MGTLKATVAVAVMAAMAAAEEEGDPEVVGLNLGIAVMLLGSVAFMMATFYMVNHSDKEMRIITWKVICATISIFVSVLIYQAFNDAIHALFLYDSSELVKMQVAFVHSLVWFIMLQLLLATVSRAITWPCQGAVEDTPDDQRELDLKCWAVILGHITGFASINAWTQLQAYCGGSVLILPLAFFSLWGLFKVTDIVREWVALVDDGVKDKMEEAWDEATEETEDDVMALTLSFLVVQTMRFWIYGVLPDEEGNLEVNLHASFSQAFTSLGIGLSIAILSYLRTLYGTSKHTRYSIWLRLIADFSSCWMVMFSIDRIMTLGSMGGAKFGVLGNVITACFLTFISFTVMYFLDKQADAEEEKHSVSETPQHEKELHSRRKVAMRATVLAIGVLIGFAWEKCFDVAVDETAEREADKVPPALVKVVLALMLATLVVPAWRWYILPVVRELGGFSEEEAEEEDDESKEAYIPPILPEDLYKEIEVWKKKAAQLQEEKESLERQLRQMRPQH</sequence>
<keyword evidence="2" id="KW-1185">Reference proteome</keyword>
<dbReference type="EMBL" id="CAXAMM010001181">
    <property type="protein sequence ID" value="CAK8990907.1"/>
    <property type="molecule type" value="Genomic_DNA"/>
</dbReference>
<name>A0ABP0HLY3_9DINO</name>
<dbReference type="Proteomes" id="UP001642464">
    <property type="component" value="Unassembled WGS sequence"/>
</dbReference>
<dbReference type="GO" id="GO:0034220">
    <property type="term" value="P:monoatomic ion transmembrane transport"/>
    <property type="evidence" value="ECO:0007669"/>
    <property type="project" value="UniProtKB-KW"/>
</dbReference>
<proteinExistence type="predicted"/>
<reference evidence="1 2" key="1">
    <citation type="submission" date="2024-02" db="EMBL/GenBank/DDBJ databases">
        <authorList>
            <person name="Chen Y."/>
            <person name="Shah S."/>
            <person name="Dougan E. K."/>
            <person name="Thang M."/>
            <person name="Chan C."/>
        </authorList>
    </citation>
    <scope>NUCLEOTIDE SEQUENCE [LARGE SCALE GENOMIC DNA]</scope>
</reference>
<comment type="caution">
    <text evidence="1">The sequence shown here is derived from an EMBL/GenBank/DDBJ whole genome shotgun (WGS) entry which is preliminary data.</text>
</comment>
<keyword evidence="1" id="KW-0813">Transport</keyword>
<evidence type="ECO:0000313" key="1">
    <source>
        <dbReference type="EMBL" id="CAK8990907.1"/>
    </source>
</evidence>
<keyword evidence="1" id="KW-0406">Ion transport</keyword>
<evidence type="ECO:0000313" key="2">
    <source>
        <dbReference type="Proteomes" id="UP001642464"/>
    </source>
</evidence>